<protein>
    <recommendedName>
        <fullName evidence="3">Lipoprotein</fullName>
    </recommendedName>
</protein>
<dbReference type="Proteomes" id="UP000886796">
    <property type="component" value="Unassembled WGS sequence"/>
</dbReference>
<gene>
    <name evidence="1" type="ORF">IAB74_00760</name>
</gene>
<comment type="caution">
    <text evidence="1">The sequence shown here is derived from an EMBL/GenBank/DDBJ whole genome shotgun (WGS) entry which is preliminary data.</text>
</comment>
<sequence>MKKQFAFVLAIVLCLILGGCSQEVSLSLPFEAADVEHVEMFYFIDPTEAEKKVLTEQEDIQDLYQFLNGLTLRNQETEPVAGGSVTSFRFHLSDGTAYEVIYSAIAVKSGRIWATGMDQDYFTSADVGGKYQSFQYEAEAAAEGELPVLP</sequence>
<organism evidence="1 2">
    <name type="scientific">Candidatus Faecousia excrementigallinarum</name>
    <dbReference type="NCBI Taxonomy" id="2840806"/>
    <lineage>
        <taxon>Bacteria</taxon>
        <taxon>Bacillati</taxon>
        <taxon>Bacillota</taxon>
        <taxon>Clostridia</taxon>
        <taxon>Eubacteriales</taxon>
        <taxon>Oscillospiraceae</taxon>
        <taxon>Faecousia</taxon>
    </lineage>
</organism>
<evidence type="ECO:0000313" key="1">
    <source>
        <dbReference type="EMBL" id="HIQ67026.1"/>
    </source>
</evidence>
<dbReference type="PROSITE" id="PS51257">
    <property type="entry name" value="PROKAR_LIPOPROTEIN"/>
    <property type="match status" value="1"/>
</dbReference>
<dbReference type="AlphaFoldDB" id="A0A9D1CKU2"/>
<dbReference type="EMBL" id="DVFK01000012">
    <property type="protein sequence ID" value="HIQ67026.1"/>
    <property type="molecule type" value="Genomic_DNA"/>
</dbReference>
<reference evidence="1" key="1">
    <citation type="submission" date="2020-10" db="EMBL/GenBank/DDBJ databases">
        <authorList>
            <person name="Gilroy R."/>
        </authorList>
    </citation>
    <scope>NUCLEOTIDE SEQUENCE</scope>
    <source>
        <strain evidence="1">13361</strain>
    </source>
</reference>
<reference evidence="1" key="2">
    <citation type="journal article" date="2021" name="PeerJ">
        <title>Extensive microbial diversity within the chicken gut microbiome revealed by metagenomics and culture.</title>
        <authorList>
            <person name="Gilroy R."/>
            <person name="Ravi A."/>
            <person name="Getino M."/>
            <person name="Pursley I."/>
            <person name="Horton D.L."/>
            <person name="Alikhan N.F."/>
            <person name="Baker D."/>
            <person name="Gharbi K."/>
            <person name="Hall N."/>
            <person name="Watson M."/>
            <person name="Adriaenssens E.M."/>
            <person name="Foster-Nyarko E."/>
            <person name="Jarju S."/>
            <person name="Secka A."/>
            <person name="Antonio M."/>
            <person name="Oren A."/>
            <person name="Chaudhuri R.R."/>
            <person name="La Ragione R."/>
            <person name="Hildebrand F."/>
            <person name="Pallen M.J."/>
        </authorList>
    </citation>
    <scope>NUCLEOTIDE SEQUENCE</scope>
    <source>
        <strain evidence="1">13361</strain>
    </source>
</reference>
<evidence type="ECO:0000313" key="2">
    <source>
        <dbReference type="Proteomes" id="UP000886796"/>
    </source>
</evidence>
<evidence type="ECO:0008006" key="3">
    <source>
        <dbReference type="Google" id="ProtNLM"/>
    </source>
</evidence>
<accession>A0A9D1CKU2</accession>
<proteinExistence type="predicted"/>
<name>A0A9D1CKU2_9FIRM</name>